<dbReference type="FunCoup" id="A0A067RVB2">
    <property type="interactions" value="1579"/>
</dbReference>
<dbReference type="PANTHER" id="PTHR12425">
    <property type="entry name" value="SYNEMBRYN"/>
    <property type="match status" value="1"/>
</dbReference>
<reference evidence="6 7" key="1">
    <citation type="journal article" date="2014" name="Nat. Commun.">
        <title>Molecular traces of alternative social organization in a termite genome.</title>
        <authorList>
            <person name="Terrapon N."/>
            <person name="Li C."/>
            <person name="Robertson H.M."/>
            <person name="Ji L."/>
            <person name="Meng X."/>
            <person name="Booth W."/>
            <person name="Chen Z."/>
            <person name="Childers C.P."/>
            <person name="Glastad K.M."/>
            <person name="Gokhale K."/>
            <person name="Gowin J."/>
            <person name="Gronenberg W."/>
            <person name="Hermansen R.A."/>
            <person name="Hu H."/>
            <person name="Hunt B.G."/>
            <person name="Huylmans A.K."/>
            <person name="Khalil S.M."/>
            <person name="Mitchell R.D."/>
            <person name="Munoz-Torres M.C."/>
            <person name="Mustard J.A."/>
            <person name="Pan H."/>
            <person name="Reese J.T."/>
            <person name="Scharf M.E."/>
            <person name="Sun F."/>
            <person name="Vogel H."/>
            <person name="Xiao J."/>
            <person name="Yang W."/>
            <person name="Yang Z."/>
            <person name="Yang Z."/>
            <person name="Zhou J."/>
            <person name="Zhu J."/>
            <person name="Brent C.S."/>
            <person name="Elsik C.G."/>
            <person name="Goodisman M.A."/>
            <person name="Liberles D.A."/>
            <person name="Roe R.M."/>
            <person name="Vargo E.L."/>
            <person name="Vilcinskas A."/>
            <person name="Wang J."/>
            <person name="Bornberg-Bauer E."/>
            <person name="Korb J."/>
            <person name="Zhang G."/>
            <person name="Liebig J."/>
        </authorList>
    </citation>
    <scope>NUCLEOTIDE SEQUENCE [LARGE SCALE GENOMIC DNA]</scope>
    <source>
        <tissue evidence="6">Whole organism</tissue>
    </source>
</reference>
<keyword evidence="7" id="KW-1185">Reference proteome</keyword>
<evidence type="ECO:0000256" key="3">
    <source>
        <dbReference type="ARBA" id="ARBA00022490"/>
    </source>
</evidence>
<dbReference type="InterPro" id="IPR008376">
    <property type="entry name" value="Chaperone_Ric-8_A/B"/>
</dbReference>
<keyword evidence="3" id="KW-0963">Cytoplasm</keyword>
<dbReference type="Gene3D" id="1.25.10.10">
    <property type="entry name" value="Leucine-rich Repeat Variant"/>
    <property type="match status" value="1"/>
</dbReference>
<dbReference type="InterPro" id="IPR011989">
    <property type="entry name" value="ARM-like"/>
</dbReference>
<dbReference type="Proteomes" id="UP000027135">
    <property type="component" value="Unassembled WGS sequence"/>
</dbReference>
<dbReference type="Pfam" id="PF10165">
    <property type="entry name" value="Ric8"/>
    <property type="match status" value="1"/>
</dbReference>
<sequence>MEDCEILCLETGTTDDVIDVLKKFIDKHNQSFIFEDLNQNGRRQKLWSSLFHHLDNSAEVSCCKYCLSCIRLISRDKTGLNELICNKWLETLLHHAGLVPQKEASSSINESPVNYEVMLEALKCLCNIIFHSPYAKALSSKNNSLEGVLMLLRTYKDPELPYEIKFYNVKVLFLITAFHEKVAPDLNRELLVCLTDILDLILKEVEREEHDDKGEATSSVIKITLYDNQVELACGVLQTLFNLTMNSAKQHAFDDEMAEFLRLASILHDFLLCATQPCEKQYELHRNVVNLLMNLPENCYEKLMTPVQRSLHDTDKGPEYDGKNMKAVAVLLDFLSYKLDSAEQDVSSQYELVCPIMFVMVNCVNCHRSMRKFLRQRVLPPLTEVHSRPEEGTTLRNKLCRLLTSCVMQVRDLADQFLFILCKENVMRMVKYTGYGNAAGFLARSGAMLGESNNLSSTSGAQYSSDSEDSDTEEYKKFKSQINIMTGCCEKPHPDPMESMSEEQKEFEALELVKKLDKLTRDGIMQPCRIGEDGRPEPVGHVLELIENLSQLQIKPSEDD</sequence>
<dbReference type="eggNOG" id="KOG4464">
    <property type="taxonomic scope" value="Eukaryota"/>
</dbReference>
<keyword evidence="4" id="KW-0344">Guanine-nucleotide releasing factor</keyword>
<evidence type="ECO:0000256" key="5">
    <source>
        <dbReference type="ARBA" id="ARBA00023186"/>
    </source>
</evidence>
<dbReference type="InterPro" id="IPR019318">
    <property type="entry name" value="Gua_nucleotide_exch_fac_Ric8"/>
</dbReference>
<dbReference type="EMBL" id="KK852444">
    <property type="protein sequence ID" value="KDR23819.1"/>
    <property type="molecule type" value="Genomic_DNA"/>
</dbReference>
<dbReference type="STRING" id="136037.A0A067RVB2"/>
<dbReference type="SUPFAM" id="SSF48371">
    <property type="entry name" value="ARM repeat"/>
    <property type="match status" value="1"/>
</dbReference>
<dbReference type="GO" id="GO:0001965">
    <property type="term" value="F:G-protein alpha-subunit binding"/>
    <property type="evidence" value="ECO:0007669"/>
    <property type="project" value="TreeGrafter"/>
</dbReference>
<dbReference type="OrthoDB" id="5585685at2759"/>
<organism evidence="6 7">
    <name type="scientific">Zootermopsis nevadensis</name>
    <name type="common">Dampwood termite</name>
    <dbReference type="NCBI Taxonomy" id="136037"/>
    <lineage>
        <taxon>Eukaryota</taxon>
        <taxon>Metazoa</taxon>
        <taxon>Ecdysozoa</taxon>
        <taxon>Arthropoda</taxon>
        <taxon>Hexapoda</taxon>
        <taxon>Insecta</taxon>
        <taxon>Pterygota</taxon>
        <taxon>Neoptera</taxon>
        <taxon>Polyneoptera</taxon>
        <taxon>Dictyoptera</taxon>
        <taxon>Blattodea</taxon>
        <taxon>Blattoidea</taxon>
        <taxon>Termitoidae</taxon>
        <taxon>Termopsidae</taxon>
        <taxon>Zootermopsis</taxon>
    </lineage>
</organism>
<dbReference type="OMA" id="NADPIFT"/>
<accession>A0A067RVB2</accession>
<dbReference type="GO" id="GO:0007186">
    <property type="term" value="P:G protein-coupled receptor signaling pathway"/>
    <property type="evidence" value="ECO:0007669"/>
    <property type="project" value="TreeGrafter"/>
</dbReference>
<keyword evidence="5" id="KW-0143">Chaperone</keyword>
<dbReference type="PRINTS" id="PR01802">
    <property type="entry name" value="SYNEMBRYN"/>
</dbReference>
<dbReference type="GO" id="GO:0005938">
    <property type="term" value="C:cell cortex"/>
    <property type="evidence" value="ECO:0007669"/>
    <property type="project" value="UniProtKB-SubCell"/>
</dbReference>
<dbReference type="InParanoid" id="A0A067RVB2"/>
<dbReference type="AlphaFoldDB" id="A0A067RVB2"/>
<name>A0A067RVB2_ZOONE</name>
<evidence type="ECO:0000313" key="7">
    <source>
        <dbReference type="Proteomes" id="UP000027135"/>
    </source>
</evidence>
<evidence type="ECO:0000256" key="2">
    <source>
        <dbReference type="ARBA" id="ARBA00009049"/>
    </source>
</evidence>
<dbReference type="InterPro" id="IPR016024">
    <property type="entry name" value="ARM-type_fold"/>
</dbReference>
<dbReference type="GO" id="GO:0005085">
    <property type="term" value="F:guanyl-nucleotide exchange factor activity"/>
    <property type="evidence" value="ECO:0007669"/>
    <property type="project" value="UniProtKB-KW"/>
</dbReference>
<evidence type="ECO:0000256" key="1">
    <source>
        <dbReference type="ARBA" id="ARBA00004544"/>
    </source>
</evidence>
<comment type="subcellular location">
    <subcellularLocation>
        <location evidence="1">Cytoplasm</location>
        <location evidence="1">Cell cortex</location>
    </subcellularLocation>
</comment>
<gene>
    <name evidence="6" type="ORF">L798_11399</name>
</gene>
<evidence type="ECO:0000256" key="4">
    <source>
        <dbReference type="ARBA" id="ARBA00022658"/>
    </source>
</evidence>
<protein>
    <submittedName>
        <fullName evidence="6">Synembryn-A</fullName>
    </submittedName>
</protein>
<proteinExistence type="inferred from homology"/>
<evidence type="ECO:0000313" key="6">
    <source>
        <dbReference type="EMBL" id="KDR23819.1"/>
    </source>
</evidence>
<dbReference type="PANTHER" id="PTHR12425:SF5">
    <property type="entry name" value="SYNEMBRYN"/>
    <property type="match status" value="1"/>
</dbReference>
<comment type="similarity">
    <text evidence="2">Belongs to the synembryn family.</text>
</comment>